<dbReference type="FunFam" id="1.20.58.340:FF:000004">
    <property type="entry name" value="Magnesium transport protein CorA"/>
    <property type="match status" value="1"/>
</dbReference>
<evidence type="ECO:0000256" key="6">
    <source>
        <dbReference type="ARBA" id="ARBA00022842"/>
    </source>
</evidence>
<keyword evidence="5 12" id="KW-0812">Transmembrane</keyword>
<evidence type="ECO:0000256" key="7">
    <source>
        <dbReference type="ARBA" id="ARBA00022989"/>
    </source>
</evidence>
<dbReference type="Pfam" id="PF01544">
    <property type="entry name" value="CorA"/>
    <property type="match status" value="1"/>
</dbReference>
<comment type="subcellular location">
    <subcellularLocation>
        <location evidence="1">Cell membrane</location>
        <topology evidence="1">Multi-pass membrane protein</topology>
    </subcellularLocation>
</comment>
<dbReference type="PATRIC" id="fig|43675.28.peg.642"/>
<dbReference type="GO" id="GO:0050897">
    <property type="term" value="F:cobalt ion binding"/>
    <property type="evidence" value="ECO:0007669"/>
    <property type="project" value="TreeGrafter"/>
</dbReference>
<dbReference type="InterPro" id="IPR002523">
    <property type="entry name" value="MgTranspt_CorA/ZnTranspt_ZntB"/>
</dbReference>
<dbReference type="GO" id="GO:0005886">
    <property type="term" value="C:plasma membrane"/>
    <property type="evidence" value="ECO:0007669"/>
    <property type="project" value="UniProtKB-SubCell"/>
</dbReference>
<dbReference type="InterPro" id="IPR045863">
    <property type="entry name" value="CorA_TM1_TM2"/>
</dbReference>
<dbReference type="AlphaFoldDB" id="A0A0K2RYL0"/>
<evidence type="ECO:0000313" key="14">
    <source>
        <dbReference type="Proteomes" id="UP000066203"/>
    </source>
</evidence>
<dbReference type="SUPFAM" id="SSF144083">
    <property type="entry name" value="Magnesium transport protein CorA, transmembrane region"/>
    <property type="match status" value="1"/>
</dbReference>
<dbReference type="EMBL" id="AP014938">
    <property type="protein sequence ID" value="BAS19880.1"/>
    <property type="molecule type" value="Genomic_DNA"/>
</dbReference>
<feature type="transmembrane region" description="Helical" evidence="12">
    <location>
        <begin position="319"/>
        <end position="339"/>
    </location>
</feature>
<feature type="transmembrane region" description="Helical" evidence="12">
    <location>
        <begin position="288"/>
        <end position="307"/>
    </location>
</feature>
<sequence length="345" mass="39288">MTYITGAIYPSGDRIRVGAPEEETLNAYQQPNTAVALGYANTGIHELHRLQETFNLHELAIEDAGRGHQRAKLERYGDSLFTVIRPAIYLDKEEEVRLSELHLFTGPRYTLALVRDEQRSDRNINDQFNLLYATPDASPARLLHRILDSTVDGYAPVLDGLENDNDEIEDILFSTSERREANSLAQRIYELLNQVIDFQRACRPLESMIGRIIEGIRTGALDPSPYPGASDEEKNEEAVELARQFRNVLDHVTQTKERLEDLRSSLQNALRVHDTLLGQQQNDDTKKISAYAALLMVPTIVGSVYGMNFEVMPELKWEFGYPAALLLMVGSCLLLYWFFKKNKWL</sequence>
<evidence type="ECO:0000256" key="5">
    <source>
        <dbReference type="ARBA" id="ARBA00022692"/>
    </source>
</evidence>
<dbReference type="PANTHER" id="PTHR46494:SF1">
    <property type="entry name" value="CORA FAMILY METAL ION TRANSPORTER (EUROFUNG)"/>
    <property type="match status" value="1"/>
</dbReference>
<dbReference type="SUPFAM" id="SSF143865">
    <property type="entry name" value="CorA soluble domain-like"/>
    <property type="match status" value="1"/>
</dbReference>
<gene>
    <name evidence="13" type="ORF">RM6536_0633</name>
</gene>
<protein>
    <submittedName>
        <fullName evidence="13">Zinc transport protein ZntB</fullName>
    </submittedName>
</protein>
<evidence type="ECO:0000256" key="1">
    <source>
        <dbReference type="ARBA" id="ARBA00004651"/>
    </source>
</evidence>
<comment type="function">
    <text evidence="11">Mediates influx of magnesium ions. Alternates between open and closed states. Activated by low cytoplasmic Mg(2+) levels. Inactive when cytoplasmic Mg(2+) levels are high.</text>
</comment>
<comment type="catalytic activity">
    <reaction evidence="10">
        <text>Mg(2+)(in) = Mg(2+)(out)</text>
        <dbReference type="Rhea" id="RHEA:29827"/>
        <dbReference type="ChEBI" id="CHEBI:18420"/>
    </reaction>
</comment>
<keyword evidence="3" id="KW-0813">Transport</keyword>
<dbReference type="GO" id="GO:0015087">
    <property type="term" value="F:cobalt ion transmembrane transporter activity"/>
    <property type="evidence" value="ECO:0007669"/>
    <property type="project" value="TreeGrafter"/>
</dbReference>
<evidence type="ECO:0000256" key="4">
    <source>
        <dbReference type="ARBA" id="ARBA00022475"/>
    </source>
</evidence>
<dbReference type="PANTHER" id="PTHR46494">
    <property type="entry name" value="CORA FAMILY METAL ION TRANSPORTER (EUROFUNG)"/>
    <property type="match status" value="1"/>
</dbReference>
<dbReference type="CDD" id="cd12830">
    <property type="entry name" value="MtCorA-like"/>
    <property type="match status" value="1"/>
</dbReference>
<evidence type="ECO:0000256" key="2">
    <source>
        <dbReference type="ARBA" id="ARBA00009765"/>
    </source>
</evidence>
<comment type="similarity">
    <text evidence="2">Belongs to the CorA metal ion transporter (MIT) (TC 1.A.35) family.</text>
</comment>
<organism evidence="13">
    <name type="scientific">Rothia mucilaginosa</name>
    <dbReference type="NCBI Taxonomy" id="43675"/>
    <lineage>
        <taxon>Bacteria</taxon>
        <taxon>Bacillati</taxon>
        <taxon>Actinomycetota</taxon>
        <taxon>Actinomycetes</taxon>
        <taxon>Micrococcales</taxon>
        <taxon>Micrococcaceae</taxon>
        <taxon>Rothia</taxon>
    </lineage>
</organism>
<keyword evidence="6" id="KW-0460">Magnesium</keyword>
<accession>A0A0K2RYL0</accession>
<keyword evidence="7 12" id="KW-1133">Transmembrane helix</keyword>
<dbReference type="Proteomes" id="UP000066203">
    <property type="component" value="Chromosome"/>
</dbReference>
<evidence type="ECO:0000256" key="10">
    <source>
        <dbReference type="ARBA" id="ARBA00034269"/>
    </source>
</evidence>
<reference evidence="14" key="1">
    <citation type="submission" date="2015-08" db="EMBL/GenBank/DDBJ databases">
        <title>Complete genome sequence of Rothia mucilaginosa strain NUM-Rm6536.</title>
        <authorList>
            <person name="Nambu T."/>
        </authorList>
    </citation>
    <scope>NUCLEOTIDE SEQUENCE [LARGE SCALE GENOMIC DNA]</scope>
    <source>
        <strain evidence="14">NUM-Rm6536</strain>
    </source>
</reference>
<keyword evidence="9 12" id="KW-0472">Membrane</keyword>
<evidence type="ECO:0000256" key="12">
    <source>
        <dbReference type="SAM" id="Phobius"/>
    </source>
</evidence>
<keyword evidence="4" id="KW-1003">Cell membrane</keyword>
<evidence type="ECO:0000313" key="13">
    <source>
        <dbReference type="EMBL" id="BAS19880.1"/>
    </source>
</evidence>
<keyword evidence="8" id="KW-0406">Ion transport</keyword>
<evidence type="ECO:0000256" key="8">
    <source>
        <dbReference type="ARBA" id="ARBA00023065"/>
    </source>
</evidence>
<dbReference type="Gene3D" id="1.20.58.340">
    <property type="entry name" value="Magnesium transport protein CorA, transmembrane region"/>
    <property type="match status" value="2"/>
</dbReference>
<dbReference type="GO" id="GO:0015095">
    <property type="term" value="F:magnesium ion transmembrane transporter activity"/>
    <property type="evidence" value="ECO:0007669"/>
    <property type="project" value="TreeGrafter"/>
</dbReference>
<name>A0A0K2RYL0_9MICC</name>
<dbReference type="GO" id="GO:0000287">
    <property type="term" value="F:magnesium ion binding"/>
    <property type="evidence" value="ECO:0007669"/>
    <property type="project" value="TreeGrafter"/>
</dbReference>
<evidence type="ECO:0000256" key="3">
    <source>
        <dbReference type="ARBA" id="ARBA00022448"/>
    </source>
</evidence>
<evidence type="ECO:0000256" key="11">
    <source>
        <dbReference type="ARBA" id="ARBA00045497"/>
    </source>
</evidence>
<evidence type="ECO:0000256" key="9">
    <source>
        <dbReference type="ARBA" id="ARBA00023136"/>
    </source>
</evidence>
<proteinExistence type="inferred from homology"/>
<dbReference type="Gene3D" id="3.30.460.20">
    <property type="entry name" value="CorA soluble domain-like"/>
    <property type="match status" value="1"/>
</dbReference>
<dbReference type="InterPro" id="IPR045861">
    <property type="entry name" value="CorA_cytoplasmic_dom"/>
</dbReference>
<dbReference type="RefSeq" id="WP_060824024.1">
    <property type="nucleotide sequence ID" value="NZ_AP014938.1"/>
</dbReference>